<feature type="transmembrane region" description="Helical" evidence="12">
    <location>
        <begin position="296"/>
        <end position="325"/>
    </location>
</feature>
<dbReference type="InterPro" id="IPR017981">
    <property type="entry name" value="GPCR_2-like_7TM"/>
</dbReference>
<evidence type="ECO:0000259" key="14">
    <source>
        <dbReference type="PROSITE" id="PS50261"/>
    </source>
</evidence>
<feature type="transmembrane region" description="Helical" evidence="12">
    <location>
        <begin position="346"/>
        <end position="367"/>
    </location>
</feature>
<feature type="domain" description="G-protein coupled receptors family 2 profile 1" evidence="13">
    <location>
        <begin position="43"/>
        <end position="110"/>
    </location>
</feature>
<feature type="transmembrane region" description="Helical" evidence="12">
    <location>
        <begin position="140"/>
        <end position="159"/>
    </location>
</feature>
<feature type="domain" description="G-protein coupled receptors family 2 profile 2" evidence="14">
    <location>
        <begin position="134"/>
        <end position="398"/>
    </location>
</feature>
<evidence type="ECO:0000256" key="8">
    <source>
        <dbReference type="ARBA" id="ARBA00023170"/>
    </source>
</evidence>
<keyword evidence="10" id="KW-0807">Transducer</keyword>
<feature type="region of interest" description="Disordered" evidence="11">
    <location>
        <begin position="470"/>
        <end position="502"/>
    </location>
</feature>
<keyword evidence="7 12" id="KW-0472">Membrane</keyword>
<dbReference type="PANTHER" id="PTHR45620">
    <property type="entry name" value="PDF RECEPTOR-LIKE PROTEIN-RELATED"/>
    <property type="match status" value="1"/>
</dbReference>
<keyword evidence="5 12" id="KW-1133">Transmembrane helix</keyword>
<comment type="subcellular location">
    <subcellularLocation>
        <location evidence="1">Cell membrane</location>
        <topology evidence="1">Multi-pass membrane protein</topology>
    </subcellularLocation>
</comment>
<evidence type="ECO:0000256" key="4">
    <source>
        <dbReference type="ARBA" id="ARBA00022692"/>
    </source>
</evidence>
<feature type="transmembrane region" description="Helical" evidence="12">
    <location>
        <begin position="373"/>
        <end position="396"/>
    </location>
</feature>
<dbReference type="EMBL" id="OU963863">
    <property type="protein sequence ID" value="CAH0384986.1"/>
    <property type="molecule type" value="Genomic_DNA"/>
</dbReference>
<dbReference type="PANTHER" id="PTHR45620:SF1">
    <property type="entry name" value="G-PROTEIN COUPLED RECEPTORS FAMILY 2 PROFILE 2 DOMAIN-CONTAINING PROTEIN"/>
    <property type="match status" value="1"/>
</dbReference>
<name>A0A9P0A3I3_BEMTA</name>
<proteinExistence type="inferred from homology"/>
<dbReference type="InterPro" id="IPR001879">
    <property type="entry name" value="GPCR_2_extracellular_dom"/>
</dbReference>
<feature type="transmembrane region" description="Helical" evidence="12">
    <location>
        <begin position="260"/>
        <end position="284"/>
    </location>
</feature>
<evidence type="ECO:0000256" key="10">
    <source>
        <dbReference type="ARBA" id="ARBA00023224"/>
    </source>
</evidence>
<dbReference type="PROSITE" id="PS50261">
    <property type="entry name" value="G_PROTEIN_RECEP_F2_4"/>
    <property type="match status" value="1"/>
</dbReference>
<evidence type="ECO:0000256" key="5">
    <source>
        <dbReference type="ARBA" id="ARBA00022989"/>
    </source>
</evidence>
<dbReference type="InterPro" id="IPR017983">
    <property type="entry name" value="GPCR_2_secretin-like_CS"/>
</dbReference>
<sequence length="502" mass="58127">MSNWDDTLITRMSHYIISEVDQETIREKIREECTKNTSSLAGYCQQHWDDIACWPFTAAGQVAVQPCPSYFLGFNQSRFASKKCEADGQWYKSETTKLPWANYSMCSTEPFTRVYVKLPPPKVPDVIWEYVPAVQKVSQVGYGISLITLFVAFCILASFKKLRCPRNLLHLHLFTSFMMRSFFSLLKAALFFYNAALPNYRSEQGDTYLANDLQKTWTCRIVLTCWQYFQVANYAWLFMEGLYLHNLIFLALFSDTSSIYIYTFFGWGLPFLFVAAWVVLRTLYDNELCWTTNNNLFIYSVIRVPIIISILLNFCMFINIVRVLMLKLRASMSEETQRLRRWAKSTLVLVPLLGVQYVLSLAISAIQDDTIQILWLFFDQLLGSFQGSMVAILYCFMNSEVRAELVQLRTKTNCCRKRRRRDRRAMTDSRDFQEMNFFSLGSSNATSKSYLPNSLEGKYSVRFIENDDTLTNSRRGSGNDDAPAKVGLLSEKDTHNNHRTGN</sequence>
<evidence type="ECO:0000256" key="2">
    <source>
        <dbReference type="ARBA" id="ARBA00005314"/>
    </source>
</evidence>
<dbReference type="GO" id="GO:0007166">
    <property type="term" value="P:cell surface receptor signaling pathway"/>
    <property type="evidence" value="ECO:0007669"/>
    <property type="project" value="InterPro"/>
</dbReference>
<dbReference type="Proteomes" id="UP001152759">
    <property type="component" value="Chromosome 2"/>
</dbReference>
<keyword evidence="3" id="KW-1003">Cell membrane</keyword>
<evidence type="ECO:0000256" key="11">
    <source>
        <dbReference type="SAM" id="MobiDB-lite"/>
    </source>
</evidence>
<gene>
    <name evidence="15" type="ORF">BEMITA_LOCUS4267</name>
</gene>
<evidence type="ECO:0000256" key="1">
    <source>
        <dbReference type="ARBA" id="ARBA00004651"/>
    </source>
</evidence>
<dbReference type="PRINTS" id="PR00249">
    <property type="entry name" value="GPCRSECRETIN"/>
</dbReference>
<keyword evidence="8" id="KW-0675">Receptor</keyword>
<protein>
    <submittedName>
        <fullName evidence="15">Uncharacterized protein</fullName>
    </submittedName>
</protein>
<dbReference type="PROSITE" id="PS00649">
    <property type="entry name" value="G_PROTEIN_RECEP_F2_1"/>
    <property type="match status" value="1"/>
</dbReference>
<evidence type="ECO:0000313" key="15">
    <source>
        <dbReference type="EMBL" id="CAH0384986.1"/>
    </source>
</evidence>
<dbReference type="Gene3D" id="1.20.1070.10">
    <property type="entry name" value="Rhodopsin 7-helix transmembrane proteins"/>
    <property type="match status" value="1"/>
</dbReference>
<dbReference type="PROSITE" id="PS50227">
    <property type="entry name" value="G_PROTEIN_RECEP_F2_3"/>
    <property type="match status" value="1"/>
</dbReference>
<dbReference type="InterPro" id="IPR000832">
    <property type="entry name" value="GPCR_2_secretin-like"/>
</dbReference>
<evidence type="ECO:0000259" key="13">
    <source>
        <dbReference type="PROSITE" id="PS50227"/>
    </source>
</evidence>
<dbReference type="GO" id="GO:0008528">
    <property type="term" value="F:G protein-coupled peptide receptor activity"/>
    <property type="evidence" value="ECO:0007669"/>
    <property type="project" value="TreeGrafter"/>
</dbReference>
<organism evidence="15 16">
    <name type="scientific">Bemisia tabaci</name>
    <name type="common">Sweetpotato whitefly</name>
    <name type="synonym">Aleurodes tabaci</name>
    <dbReference type="NCBI Taxonomy" id="7038"/>
    <lineage>
        <taxon>Eukaryota</taxon>
        <taxon>Metazoa</taxon>
        <taxon>Ecdysozoa</taxon>
        <taxon>Arthropoda</taxon>
        <taxon>Hexapoda</taxon>
        <taxon>Insecta</taxon>
        <taxon>Pterygota</taxon>
        <taxon>Neoptera</taxon>
        <taxon>Paraneoptera</taxon>
        <taxon>Hemiptera</taxon>
        <taxon>Sternorrhyncha</taxon>
        <taxon>Aleyrodoidea</taxon>
        <taxon>Aleyrodidae</taxon>
        <taxon>Aleyrodinae</taxon>
        <taxon>Bemisia</taxon>
    </lineage>
</organism>
<dbReference type="GO" id="GO:0005886">
    <property type="term" value="C:plasma membrane"/>
    <property type="evidence" value="ECO:0007669"/>
    <property type="project" value="UniProtKB-SubCell"/>
</dbReference>
<dbReference type="SMART" id="SM00008">
    <property type="entry name" value="HormR"/>
    <property type="match status" value="1"/>
</dbReference>
<dbReference type="InterPro" id="IPR050332">
    <property type="entry name" value="GPCR_2"/>
</dbReference>
<keyword evidence="16" id="KW-1185">Reference proteome</keyword>
<dbReference type="Gene3D" id="4.10.1240.10">
    <property type="entry name" value="GPCR, family 2, extracellular hormone receptor domain"/>
    <property type="match status" value="1"/>
</dbReference>
<comment type="similarity">
    <text evidence="2">Belongs to the G-protein coupled receptor 2 family.</text>
</comment>
<dbReference type="SUPFAM" id="SSF111418">
    <property type="entry name" value="Hormone receptor domain"/>
    <property type="match status" value="1"/>
</dbReference>
<dbReference type="AlphaFoldDB" id="A0A9P0A3I3"/>
<accession>A0A9P0A3I3</accession>
<evidence type="ECO:0000256" key="7">
    <source>
        <dbReference type="ARBA" id="ARBA00023136"/>
    </source>
</evidence>
<dbReference type="GO" id="GO:0017046">
    <property type="term" value="F:peptide hormone binding"/>
    <property type="evidence" value="ECO:0007669"/>
    <property type="project" value="TreeGrafter"/>
</dbReference>
<dbReference type="GO" id="GO:0007188">
    <property type="term" value="P:adenylate cyclase-modulating G protein-coupled receptor signaling pathway"/>
    <property type="evidence" value="ECO:0007669"/>
    <property type="project" value="TreeGrafter"/>
</dbReference>
<dbReference type="Pfam" id="PF02793">
    <property type="entry name" value="HRM"/>
    <property type="match status" value="1"/>
</dbReference>
<feature type="transmembrane region" description="Helical" evidence="12">
    <location>
        <begin position="171"/>
        <end position="193"/>
    </location>
</feature>
<evidence type="ECO:0000256" key="9">
    <source>
        <dbReference type="ARBA" id="ARBA00023180"/>
    </source>
</evidence>
<evidence type="ECO:0000313" key="16">
    <source>
        <dbReference type="Proteomes" id="UP001152759"/>
    </source>
</evidence>
<dbReference type="Pfam" id="PF00002">
    <property type="entry name" value="7tm_2"/>
    <property type="match status" value="1"/>
</dbReference>
<feature type="transmembrane region" description="Helical" evidence="12">
    <location>
        <begin position="234"/>
        <end position="253"/>
    </location>
</feature>
<keyword evidence="4 12" id="KW-0812">Transmembrane</keyword>
<reference evidence="15" key="1">
    <citation type="submission" date="2021-12" db="EMBL/GenBank/DDBJ databases">
        <authorList>
            <person name="King R."/>
        </authorList>
    </citation>
    <scope>NUCLEOTIDE SEQUENCE</scope>
</reference>
<keyword evidence="6" id="KW-0297">G-protein coupled receptor</keyword>
<dbReference type="InterPro" id="IPR036445">
    <property type="entry name" value="GPCR_2_extracell_dom_sf"/>
</dbReference>
<evidence type="ECO:0000256" key="12">
    <source>
        <dbReference type="SAM" id="Phobius"/>
    </source>
</evidence>
<dbReference type="SUPFAM" id="SSF81321">
    <property type="entry name" value="Family A G protein-coupled receptor-like"/>
    <property type="match status" value="1"/>
</dbReference>
<keyword evidence="9" id="KW-0325">Glycoprotein</keyword>
<evidence type="ECO:0000256" key="3">
    <source>
        <dbReference type="ARBA" id="ARBA00022475"/>
    </source>
</evidence>
<evidence type="ECO:0000256" key="6">
    <source>
        <dbReference type="ARBA" id="ARBA00023040"/>
    </source>
</evidence>